<sequence>MPRSTSWTDDRIEILTQLWRDGRSASAIARELGGVTRNAVIGKVHRLGLSGRATPARPGTRRPRAPKAERPAARSRRMPVAKPWPVVVEPVPLAGTSDVASIGPHMCRWPIGDPRADSFALCGRAAVRGAYCAPHGAIAYRPTAPDHLLRLAGLR</sequence>
<dbReference type="Proteomes" id="UP000249524">
    <property type="component" value="Unassembled WGS sequence"/>
</dbReference>
<evidence type="ECO:0000313" key="2">
    <source>
        <dbReference type="EMBL" id="RAK67795.1"/>
    </source>
</evidence>
<keyword evidence="3" id="KW-1185">Reference proteome</keyword>
<dbReference type="AlphaFoldDB" id="A0A328BM91"/>
<dbReference type="OrthoDB" id="7210728at2"/>
<accession>A0A328BM91</accession>
<evidence type="ECO:0000256" key="1">
    <source>
        <dbReference type="SAM" id="MobiDB-lite"/>
    </source>
</evidence>
<reference evidence="2 3" key="1">
    <citation type="submission" date="2018-05" db="EMBL/GenBank/DDBJ databases">
        <authorList>
            <person name="Lanie J.A."/>
            <person name="Ng W.-L."/>
            <person name="Kazmierczak K.M."/>
            <person name="Andrzejewski T.M."/>
            <person name="Davidsen T.M."/>
            <person name="Wayne K.J."/>
            <person name="Tettelin H."/>
            <person name="Glass J.I."/>
            <person name="Rusch D."/>
            <person name="Podicherti R."/>
            <person name="Tsui H.-C.T."/>
            <person name="Winkler M.E."/>
        </authorList>
    </citation>
    <scope>NUCLEOTIDE SEQUENCE [LARGE SCALE GENOMIC DNA]</scope>
    <source>
        <strain evidence="2 3">BUT-10</strain>
    </source>
</reference>
<comment type="caution">
    <text evidence="2">The sequence shown here is derived from an EMBL/GenBank/DDBJ whole genome shotgun (WGS) entry which is preliminary data.</text>
</comment>
<organism evidence="2 3">
    <name type="scientific">Phenylobacterium kunshanense</name>
    <dbReference type="NCBI Taxonomy" id="1445034"/>
    <lineage>
        <taxon>Bacteria</taxon>
        <taxon>Pseudomonadati</taxon>
        <taxon>Pseudomonadota</taxon>
        <taxon>Alphaproteobacteria</taxon>
        <taxon>Caulobacterales</taxon>
        <taxon>Caulobacteraceae</taxon>
        <taxon>Phenylobacterium</taxon>
    </lineage>
</organism>
<protein>
    <submittedName>
        <fullName evidence="2">GcrA cell cycle regulator</fullName>
    </submittedName>
</protein>
<dbReference type="InterPro" id="IPR011681">
    <property type="entry name" value="GcrA"/>
</dbReference>
<gene>
    <name evidence="2" type="ORF">DJ019_07810</name>
</gene>
<dbReference type="RefSeq" id="WP_111275404.1">
    <property type="nucleotide sequence ID" value="NZ_QFYS01000002.1"/>
</dbReference>
<proteinExistence type="predicted"/>
<evidence type="ECO:0000313" key="3">
    <source>
        <dbReference type="Proteomes" id="UP000249524"/>
    </source>
</evidence>
<feature type="region of interest" description="Disordered" evidence="1">
    <location>
        <begin position="49"/>
        <end position="78"/>
    </location>
</feature>
<dbReference type="Pfam" id="PF07750">
    <property type="entry name" value="GcrA"/>
    <property type="match status" value="1"/>
</dbReference>
<dbReference type="EMBL" id="QFYS01000002">
    <property type="protein sequence ID" value="RAK67795.1"/>
    <property type="molecule type" value="Genomic_DNA"/>
</dbReference>
<dbReference type="Gene3D" id="1.10.10.60">
    <property type="entry name" value="Homeodomain-like"/>
    <property type="match status" value="1"/>
</dbReference>
<name>A0A328BM91_9CAUL</name>